<gene>
    <name evidence="2" type="ORF">MDA_GLEAN10023558</name>
</gene>
<evidence type="ECO:0000313" key="3">
    <source>
        <dbReference type="Proteomes" id="UP000010556"/>
    </source>
</evidence>
<feature type="region of interest" description="Disordered" evidence="1">
    <location>
        <begin position="75"/>
        <end position="110"/>
    </location>
</feature>
<evidence type="ECO:0000313" key="2">
    <source>
        <dbReference type="EMBL" id="ELK31752.1"/>
    </source>
</evidence>
<proteinExistence type="predicted"/>
<evidence type="ECO:0000256" key="1">
    <source>
        <dbReference type="SAM" id="MobiDB-lite"/>
    </source>
</evidence>
<reference evidence="3" key="1">
    <citation type="journal article" date="2013" name="Science">
        <title>Comparative analysis of bat genomes provides insight into the evolution of flight and immunity.</title>
        <authorList>
            <person name="Zhang G."/>
            <person name="Cowled C."/>
            <person name="Shi Z."/>
            <person name="Huang Z."/>
            <person name="Bishop-Lilly K.A."/>
            <person name="Fang X."/>
            <person name="Wynne J.W."/>
            <person name="Xiong Z."/>
            <person name="Baker M.L."/>
            <person name="Zhao W."/>
            <person name="Tachedjian M."/>
            <person name="Zhu Y."/>
            <person name="Zhou P."/>
            <person name="Jiang X."/>
            <person name="Ng J."/>
            <person name="Yang L."/>
            <person name="Wu L."/>
            <person name="Xiao J."/>
            <person name="Feng Y."/>
            <person name="Chen Y."/>
            <person name="Sun X."/>
            <person name="Zhang Y."/>
            <person name="Marsh G.A."/>
            <person name="Crameri G."/>
            <person name="Broder C.C."/>
            <person name="Frey K.G."/>
            <person name="Wang L.F."/>
            <person name="Wang J."/>
        </authorList>
    </citation>
    <scope>NUCLEOTIDE SEQUENCE [LARGE SCALE GENOMIC DNA]</scope>
</reference>
<protein>
    <submittedName>
        <fullName evidence="2">Uncharacterized protein</fullName>
    </submittedName>
</protein>
<name>L5M0A6_MYODS</name>
<sequence>MKSSRREGPAALCLDETVTVTVETRDAGTRAMGRGLQGGHEELAAWARGIGDGEGHGSGERAPRAVQKMESMGIWSWDPPALGGSGISDGHSAGRRATGRSRWNTVHAPE</sequence>
<dbReference type="EMBL" id="KB105949">
    <property type="protein sequence ID" value="ELK31752.1"/>
    <property type="molecule type" value="Genomic_DNA"/>
</dbReference>
<organism evidence="2 3">
    <name type="scientific">Myotis davidii</name>
    <name type="common">David's myotis</name>
    <dbReference type="NCBI Taxonomy" id="225400"/>
    <lineage>
        <taxon>Eukaryota</taxon>
        <taxon>Metazoa</taxon>
        <taxon>Chordata</taxon>
        <taxon>Craniata</taxon>
        <taxon>Vertebrata</taxon>
        <taxon>Euteleostomi</taxon>
        <taxon>Mammalia</taxon>
        <taxon>Eutheria</taxon>
        <taxon>Laurasiatheria</taxon>
        <taxon>Chiroptera</taxon>
        <taxon>Yangochiroptera</taxon>
        <taxon>Vespertilionidae</taxon>
        <taxon>Myotis</taxon>
    </lineage>
</organism>
<accession>L5M0A6</accession>
<keyword evidence="3" id="KW-1185">Reference proteome</keyword>
<dbReference type="Proteomes" id="UP000010556">
    <property type="component" value="Unassembled WGS sequence"/>
</dbReference>
<dbReference type="AlphaFoldDB" id="L5M0A6"/>